<dbReference type="PANTHER" id="PTHR30146">
    <property type="entry name" value="LACI-RELATED TRANSCRIPTIONAL REPRESSOR"/>
    <property type="match status" value="1"/>
</dbReference>
<dbReference type="GO" id="GO:0008081">
    <property type="term" value="F:phosphoric diester hydrolase activity"/>
    <property type="evidence" value="ECO:0007669"/>
    <property type="project" value="InterPro"/>
</dbReference>
<feature type="domain" description="HTH lacI-type" evidence="5">
    <location>
        <begin position="267"/>
        <end position="321"/>
    </location>
</feature>
<dbReference type="SMART" id="SM00354">
    <property type="entry name" value="HTH_LACI"/>
    <property type="match status" value="1"/>
</dbReference>
<dbReference type="InterPro" id="IPR010982">
    <property type="entry name" value="Lambda_DNA-bd_dom_sf"/>
</dbReference>
<dbReference type="GO" id="GO:0006629">
    <property type="term" value="P:lipid metabolic process"/>
    <property type="evidence" value="ECO:0007669"/>
    <property type="project" value="InterPro"/>
</dbReference>
<evidence type="ECO:0000256" key="4">
    <source>
        <dbReference type="ARBA" id="ARBA00023163"/>
    </source>
</evidence>
<organism evidence="7 8">
    <name type="scientific">Rhizobium wenxiniae</name>
    <dbReference type="NCBI Taxonomy" id="1737357"/>
    <lineage>
        <taxon>Bacteria</taxon>
        <taxon>Pseudomonadati</taxon>
        <taxon>Pseudomonadota</taxon>
        <taxon>Alphaproteobacteria</taxon>
        <taxon>Hyphomicrobiales</taxon>
        <taxon>Rhizobiaceae</taxon>
        <taxon>Rhizobium/Agrobacterium group</taxon>
        <taxon>Rhizobium</taxon>
    </lineage>
</organism>
<evidence type="ECO:0000256" key="3">
    <source>
        <dbReference type="ARBA" id="ARBA00023125"/>
    </source>
</evidence>
<dbReference type="SUPFAM" id="SSF51695">
    <property type="entry name" value="PLC-like phosphodiesterases"/>
    <property type="match status" value="1"/>
</dbReference>
<dbReference type="Gene3D" id="3.20.20.190">
    <property type="entry name" value="Phosphatidylinositol (PI) phosphodiesterase"/>
    <property type="match status" value="1"/>
</dbReference>
<dbReference type="InterPro" id="IPR028082">
    <property type="entry name" value="Peripla_BP_I"/>
</dbReference>
<dbReference type="GO" id="GO:0000976">
    <property type="term" value="F:transcription cis-regulatory region binding"/>
    <property type="evidence" value="ECO:0007669"/>
    <property type="project" value="TreeGrafter"/>
</dbReference>
<dbReference type="InterPro" id="IPR017946">
    <property type="entry name" value="PLC-like_Pdiesterase_TIM-brl"/>
</dbReference>
<keyword evidence="2" id="KW-0805">Transcription regulation</keyword>
<keyword evidence="8" id="KW-1185">Reference proteome</keyword>
<evidence type="ECO:0000256" key="1">
    <source>
        <dbReference type="ARBA" id="ARBA00022491"/>
    </source>
</evidence>
<dbReference type="SUPFAM" id="SSF47413">
    <property type="entry name" value="lambda repressor-like DNA-binding domains"/>
    <property type="match status" value="1"/>
</dbReference>
<dbReference type="CDD" id="cd08556">
    <property type="entry name" value="GDPD"/>
    <property type="match status" value="1"/>
</dbReference>
<dbReference type="SUPFAM" id="SSF53822">
    <property type="entry name" value="Periplasmic binding protein-like I"/>
    <property type="match status" value="1"/>
</dbReference>
<evidence type="ECO:0000259" key="5">
    <source>
        <dbReference type="PROSITE" id="PS50932"/>
    </source>
</evidence>
<dbReference type="CDD" id="cd06278">
    <property type="entry name" value="PBP1_LacI-like"/>
    <property type="match status" value="1"/>
</dbReference>
<reference evidence="7 8" key="1">
    <citation type="submission" date="2020-08" db="EMBL/GenBank/DDBJ databases">
        <title>Genomic Encyclopedia of Type Strains, Phase IV (KMG-IV): sequencing the most valuable type-strain genomes for metagenomic binning, comparative biology and taxonomic classification.</title>
        <authorList>
            <person name="Goeker M."/>
        </authorList>
    </citation>
    <scope>NUCLEOTIDE SEQUENCE [LARGE SCALE GENOMIC DNA]</scope>
    <source>
        <strain evidence="7 8">DSM 100734</strain>
    </source>
</reference>
<dbReference type="InterPro" id="IPR030395">
    <property type="entry name" value="GP_PDE_dom"/>
</dbReference>
<dbReference type="AlphaFoldDB" id="A0A7X0D432"/>
<evidence type="ECO:0000313" key="8">
    <source>
        <dbReference type="Proteomes" id="UP000547879"/>
    </source>
</evidence>
<dbReference type="EMBL" id="JACHEG010000014">
    <property type="protein sequence ID" value="MBB6166091.1"/>
    <property type="molecule type" value="Genomic_DNA"/>
</dbReference>
<dbReference type="Pfam" id="PF00532">
    <property type="entry name" value="Peripla_BP_1"/>
    <property type="match status" value="1"/>
</dbReference>
<dbReference type="InterPro" id="IPR000843">
    <property type="entry name" value="HTH_LacI"/>
</dbReference>
<evidence type="ECO:0000256" key="2">
    <source>
        <dbReference type="ARBA" id="ARBA00023015"/>
    </source>
</evidence>
<evidence type="ECO:0000313" key="7">
    <source>
        <dbReference type="EMBL" id="MBB6166091.1"/>
    </source>
</evidence>
<keyword evidence="4" id="KW-0804">Transcription</keyword>
<dbReference type="Pfam" id="PF03009">
    <property type="entry name" value="GDPD"/>
    <property type="match status" value="1"/>
</dbReference>
<gene>
    <name evidence="7" type="ORF">HNQ72_005942</name>
</gene>
<dbReference type="Gene3D" id="1.10.260.40">
    <property type="entry name" value="lambda repressor-like DNA-binding domains"/>
    <property type="match status" value="1"/>
</dbReference>
<feature type="domain" description="GP-PDE" evidence="6">
    <location>
        <begin position="30"/>
        <end position="256"/>
    </location>
</feature>
<comment type="caution">
    <text evidence="7">The sequence shown here is derived from an EMBL/GenBank/DDBJ whole genome shotgun (WGS) entry which is preliminary data.</text>
</comment>
<dbReference type="Proteomes" id="UP000547879">
    <property type="component" value="Unassembled WGS sequence"/>
</dbReference>
<evidence type="ECO:0000259" key="6">
    <source>
        <dbReference type="PROSITE" id="PS51704"/>
    </source>
</evidence>
<dbReference type="GO" id="GO:0003700">
    <property type="term" value="F:DNA-binding transcription factor activity"/>
    <property type="evidence" value="ECO:0007669"/>
    <property type="project" value="TreeGrafter"/>
</dbReference>
<sequence>MTSASTSTPARDFSAFFSRFGWPENRGRLPFCVGHRGASGHETENTLTAFRRAAELGAEMWEIDTQLTADGIVVISHDDHLERVFGKDLHISQLSFADLRAAVPDVPSFEEIAALARETDCGLYVELKRAGTGPLCWQHLKDMEQRFACFGSFDPAQVRELRELNCDYPLAVLIRVGADPHAAGDEASADILHLCWEKASDTPQEFVTDELIERAFAEGREIVLWHEERPEVLADIMALPVLGICTNLPDLMRVRENHGSERPAKRVTSHDVARAAGVSRAAVSRAFTPDASVSEKTREKVYQAAKDLGYRVNYLARSLTNKRSDLVGLVAAGLDNPFRTQQVEHLARALIARNYRPILLPTSKEADSATVIGQLLHYAVSGVIVTSDAPPSHICEECAAEGVPIVLINKGEDYPLVDRVLSDDHNAGHIAADHLLQAGATRLTVIAGTRISYSSRRRAEAFLARAKTLGVEVSHVSVAQNDYRNGRDIVPALLDNGINGIFAVNDYMACGIIDGLNDAGRNDGSIKVIGHDDIPQASWGAYELTTFLQPCDIQAEQVIDLLSSRILDPDAVARVEFTPVTLIKRRSA</sequence>
<dbReference type="Gene3D" id="3.40.50.2300">
    <property type="match status" value="2"/>
</dbReference>
<keyword evidence="1" id="KW-0678">Repressor</keyword>
<name>A0A7X0D432_9HYPH</name>
<keyword evidence="3 7" id="KW-0238">DNA-binding</keyword>
<dbReference type="CDD" id="cd01392">
    <property type="entry name" value="HTH_LacI"/>
    <property type="match status" value="1"/>
</dbReference>
<protein>
    <submittedName>
        <fullName evidence="7">DNA-binding LacI/PurR family transcriptional regulator/glycerophosphoryl diester phosphodiesterase</fullName>
    </submittedName>
</protein>
<proteinExistence type="predicted"/>
<accession>A0A7X0D432</accession>
<dbReference type="PROSITE" id="PS50932">
    <property type="entry name" value="HTH_LACI_2"/>
    <property type="match status" value="1"/>
</dbReference>
<dbReference type="Pfam" id="PF00356">
    <property type="entry name" value="LacI"/>
    <property type="match status" value="1"/>
</dbReference>
<dbReference type="PANTHER" id="PTHR30146:SF95">
    <property type="entry name" value="RIBOSE OPERON REPRESSOR"/>
    <property type="match status" value="1"/>
</dbReference>
<dbReference type="PROSITE" id="PS51704">
    <property type="entry name" value="GP_PDE"/>
    <property type="match status" value="1"/>
</dbReference>
<dbReference type="InterPro" id="IPR001761">
    <property type="entry name" value="Peripla_BP/Lac1_sug-bd_dom"/>
</dbReference>